<sequence length="61" mass="5844">MKEAVRGAAIFSAILIAGGVGGCIAGSATGDTVPIVLGVIAAVCGLVLAVLTFKAGRKNSS</sequence>
<keyword evidence="3" id="KW-1185">Reference proteome</keyword>
<organism evidence="2 3">
    <name type="scientific">Streptomyces physcomitrii</name>
    <dbReference type="NCBI Taxonomy" id="2724184"/>
    <lineage>
        <taxon>Bacteria</taxon>
        <taxon>Bacillati</taxon>
        <taxon>Actinomycetota</taxon>
        <taxon>Actinomycetes</taxon>
        <taxon>Kitasatosporales</taxon>
        <taxon>Streptomycetaceae</taxon>
        <taxon>Streptomyces</taxon>
    </lineage>
</organism>
<keyword evidence="1" id="KW-0472">Membrane</keyword>
<keyword evidence="1" id="KW-0812">Transmembrane</keyword>
<evidence type="ECO:0000313" key="3">
    <source>
        <dbReference type="Proteomes" id="UP000772196"/>
    </source>
</evidence>
<gene>
    <name evidence="2" type="ORF">HFV08_05925</name>
</gene>
<evidence type="ECO:0000313" key="2">
    <source>
        <dbReference type="EMBL" id="NKI40790.1"/>
    </source>
</evidence>
<evidence type="ECO:0008006" key="4">
    <source>
        <dbReference type="Google" id="ProtNLM"/>
    </source>
</evidence>
<proteinExistence type="predicted"/>
<dbReference type="PROSITE" id="PS51257">
    <property type="entry name" value="PROKAR_LIPOPROTEIN"/>
    <property type="match status" value="1"/>
</dbReference>
<reference evidence="2 3" key="1">
    <citation type="submission" date="2020-04" db="EMBL/GenBank/DDBJ databases">
        <title>Phylogenetic Diversity and Antibacterial Activity against Ralstonia solanacearum of Endophytic Actinomycete Isolated from Moss.</title>
        <authorList>
            <person name="Zhuang X."/>
        </authorList>
    </citation>
    <scope>NUCLEOTIDE SEQUENCE [LARGE SCALE GENOMIC DNA]</scope>
    <source>
        <strain evidence="2 3">LD120</strain>
    </source>
</reference>
<protein>
    <recommendedName>
        <fullName evidence="4">Lipoprotein</fullName>
    </recommendedName>
</protein>
<name>A0ABX1GXF9_9ACTN</name>
<evidence type="ECO:0000256" key="1">
    <source>
        <dbReference type="SAM" id="Phobius"/>
    </source>
</evidence>
<keyword evidence="1" id="KW-1133">Transmembrane helix</keyword>
<accession>A0ABX1GXF9</accession>
<feature type="transmembrane region" description="Helical" evidence="1">
    <location>
        <begin position="35"/>
        <end position="53"/>
    </location>
</feature>
<dbReference type="EMBL" id="JAAWWP010000002">
    <property type="protein sequence ID" value="NKI40790.1"/>
    <property type="molecule type" value="Genomic_DNA"/>
</dbReference>
<dbReference type="Proteomes" id="UP000772196">
    <property type="component" value="Unassembled WGS sequence"/>
</dbReference>
<comment type="caution">
    <text evidence="2">The sequence shown here is derived from an EMBL/GenBank/DDBJ whole genome shotgun (WGS) entry which is preliminary data.</text>
</comment>